<feature type="domain" description="LOB" evidence="2">
    <location>
        <begin position="3"/>
        <end position="109"/>
    </location>
</feature>
<proteinExistence type="inferred from homology"/>
<dbReference type="Pfam" id="PF03195">
    <property type="entry name" value="LOB"/>
    <property type="match status" value="1"/>
</dbReference>
<name>A0ABD1NHP2_9FABA</name>
<dbReference type="InterPro" id="IPR004883">
    <property type="entry name" value="LOB"/>
</dbReference>
<comment type="similarity">
    <text evidence="1">Belongs to the LOB domain-containing protein family.</text>
</comment>
<organism evidence="3 4">
    <name type="scientific">Flemingia macrophylla</name>
    <dbReference type="NCBI Taxonomy" id="520843"/>
    <lineage>
        <taxon>Eukaryota</taxon>
        <taxon>Viridiplantae</taxon>
        <taxon>Streptophyta</taxon>
        <taxon>Embryophyta</taxon>
        <taxon>Tracheophyta</taxon>
        <taxon>Spermatophyta</taxon>
        <taxon>Magnoliopsida</taxon>
        <taxon>eudicotyledons</taxon>
        <taxon>Gunneridae</taxon>
        <taxon>Pentapetalae</taxon>
        <taxon>rosids</taxon>
        <taxon>fabids</taxon>
        <taxon>Fabales</taxon>
        <taxon>Fabaceae</taxon>
        <taxon>Papilionoideae</taxon>
        <taxon>50 kb inversion clade</taxon>
        <taxon>NPAAA clade</taxon>
        <taxon>indigoferoid/millettioid clade</taxon>
        <taxon>Phaseoleae</taxon>
        <taxon>Flemingia</taxon>
    </lineage>
</organism>
<accession>A0ABD1NHP2</accession>
<dbReference type="Proteomes" id="UP001603857">
    <property type="component" value="Unassembled WGS sequence"/>
</dbReference>
<evidence type="ECO:0000313" key="4">
    <source>
        <dbReference type="Proteomes" id="UP001603857"/>
    </source>
</evidence>
<dbReference type="PANTHER" id="PTHR31304:SF64">
    <property type="entry name" value="LOB DOMAIN-CONTAINING PROTEIN 42"/>
    <property type="match status" value="1"/>
</dbReference>
<dbReference type="EMBL" id="JBGMDY010000001">
    <property type="protein sequence ID" value="KAL2347586.1"/>
    <property type="molecule type" value="Genomic_DNA"/>
</dbReference>
<dbReference type="AlphaFoldDB" id="A0ABD1NHP2"/>
<dbReference type="PANTHER" id="PTHR31304">
    <property type="entry name" value="LOB DOMAIN-CONTAINING PROTEIN 38"/>
    <property type="match status" value="1"/>
</dbReference>
<sequence>MKMSCNGCRILRKGCPQNCVIRPCLEWINSPDGQSNATLFLAKFYGRAGLLNLINAAPETHRPEVFKSLLFEACGRIVNPTYGSVGLSWTGQWAQCEAAVVAVINGFQINGMAASNWQMAGTRGVGYVPQVPGIRHVARDADVDLLMGKGKGKRSGSRKRVGFVGSAAQCKASSSREPEEVQSEQTVEAVLVNRHEPSRNGGAELNLDLTLG</sequence>
<keyword evidence="4" id="KW-1185">Reference proteome</keyword>
<evidence type="ECO:0000313" key="3">
    <source>
        <dbReference type="EMBL" id="KAL2347586.1"/>
    </source>
</evidence>
<reference evidence="3 4" key="1">
    <citation type="submission" date="2024-08" db="EMBL/GenBank/DDBJ databases">
        <title>Insights into the chromosomal genome structure of Flemingia macrophylla.</title>
        <authorList>
            <person name="Ding Y."/>
            <person name="Zhao Y."/>
            <person name="Bi W."/>
            <person name="Wu M."/>
            <person name="Zhao G."/>
            <person name="Gong Y."/>
            <person name="Li W."/>
            <person name="Zhang P."/>
        </authorList>
    </citation>
    <scope>NUCLEOTIDE SEQUENCE [LARGE SCALE GENOMIC DNA]</scope>
    <source>
        <strain evidence="3">DYQJB</strain>
        <tissue evidence="3">Leaf</tissue>
    </source>
</reference>
<comment type="caution">
    <text evidence="3">The sequence shown here is derived from an EMBL/GenBank/DDBJ whole genome shotgun (WGS) entry which is preliminary data.</text>
</comment>
<protein>
    <recommendedName>
        <fullName evidence="2">LOB domain-containing protein</fullName>
    </recommendedName>
</protein>
<gene>
    <name evidence="3" type="ORF">Fmac_001586</name>
</gene>
<evidence type="ECO:0000256" key="1">
    <source>
        <dbReference type="ARBA" id="ARBA00005474"/>
    </source>
</evidence>
<evidence type="ECO:0000259" key="2">
    <source>
        <dbReference type="PROSITE" id="PS50891"/>
    </source>
</evidence>
<dbReference type="PROSITE" id="PS50891">
    <property type="entry name" value="LOB"/>
    <property type="match status" value="1"/>
</dbReference>